<gene>
    <name evidence="2" type="ORF">LODBEIA_P55110</name>
</gene>
<sequence length="552" mass="62251">MIFDLDPKYQFKSTTDLKKVKEIFTMCGSEWSGPLGADEFANIFTSSFVQVQQEGVRIIPYYIEDTSNGKVVASTLVTFQKSLYKPADRSHFISSVPDPNLFGVKNVVSLLVSFVFTNKEYRKQGLAGACVSRAIRSTEDAIIDEKIEKSIDSHDGNFKKMTLNDSTGHMDKSLADYYLGKEYVWVLYSGVNTYYERFGFKSYPLDFYQIPTSSLSEGQLSMLSHLTKDSEQQATPDSNSPKVGKRIRFLDWDSNKDKELIEFILQTKELEILSELNKLVYHTELQSSHRSATSLTNMSSILAMSKLGSGTALSSLTESKPKDEGQSSTLDPSRRKSSALNQTTPKFAVKPSFDHFKRRAIESQQFARTETAKKYSKLQGAILTNDLQQRSYYILWNVLKGSFFITGMGEISYEGILGAPRRRDSSLTGLNELGGYNFQDLDLLISAAVVNAQNRGPNFNNVFVATTDLPSEIPAQVLYDFFLNYLPFSSYAAAEHREQKQTEREKGEEQHKIELIANGAQKVGVLPMVRQFGSDSIEFELDWLDNGMWCWG</sequence>
<dbReference type="Proteomes" id="UP001497383">
    <property type="component" value="Chromosome 7"/>
</dbReference>
<dbReference type="PANTHER" id="PTHR34815">
    <property type="entry name" value="LYSINE ACETYLTRANSFERASE"/>
    <property type="match status" value="1"/>
</dbReference>
<proteinExistence type="predicted"/>
<evidence type="ECO:0000256" key="1">
    <source>
        <dbReference type="SAM" id="MobiDB-lite"/>
    </source>
</evidence>
<protein>
    <recommendedName>
        <fullName evidence="4">N-acetyltransferase domain-containing protein</fullName>
    </recommendedName>
</protein>
<evidence type="ECO:0008006" key="4">
    <source>
        <dbReference type="Google" id="ProtNLM"/>
    </source>
</evidence>
<organism evidence="2 3">
    <name type="scientific">Lodderomyces beijingensis</name>
    <dbReference type="NCBI Taxonomy" id="1775926"/>
    <lineage>
        <taxon>Eukaryota</taxon>
        <taxon>Fungi</taxon>
        <taxon>Dikarya</taxon>
        <taxon>Ascomycota</taxon>
        <taxon>Saccharomycotina</taxon>
        <taxon>Pichiomycetes</taxon>
        <taxon>Debaryomycetaceae</taxon>
        <taxon>Candida/Lodderomyces clade</taxon>
        <taxon>Lodderomyces</taxon>
    </lineage>
</organism>
<dbReference type="EMBL" id="OZ022411">
    <property type="protein sequence ID" value="CAK9441643.1"/>
    <property type="molecule type" value="Genomic_DNA"/>
</dbReference>
<dbReference type="GeneID" id="92210707"/>
<dbReference type="RefSeq" id="XP_066832449.1">
    <property type="nucleotide sequence ID" value="XM_066975852.1"/>
</dbReference>
<evidence type="ECO:0000313" key="2">
    <source>
        <dbReference type="EMBL" id="CAK9441643.1"/>
    </source>
</evidence>
<accession>A0ABP0ZV53</accession>
<keyword evidence="3" id="KW-1185">Reference proteome</keyword>
<name>A0ABP0ZV53_9ASCO</name>
<dbReference type="PANTHER" id="PTHR34815:SF2">
    <property type="entry name" value="N-ACETYLTRANSFERASE DOMAIN-CONTAINING PROTEIN"/>
    <property type="match status" value="1"/>
</dbReference>
<dbReference type="InterPro" id="IPR053013">
    <property type="entry name" value="LAT"/>
</dbReference>
<reference evidence="2 3" key="1">
    <citation type="submission" date="2024-03" db="EMBL/GenBank/DDBJ databases">
        <authorList>
            <person name="Brejova B."/>
        </authorList>
    </citation>
    <scope>NUCLEOTIDE SEQUENCE [LARGE SCALE GENOMIC DNA]</scope>
    <source>
        <strain evidence="2 3">CBS 14171</strain>
    </source>
</reference>
<evidence type="ECO:0000313" key="3">
    <source>
        <dbReference type="Proteomes" id="UP001497383"/>
    </source>
</evidence>
<feature type="region of interest" description="Disordered" evidence="1">
    <location>
        <begin position="313"/>
        <end position="341"/>
    </location>
</feature>